<dbReference type="PANTHER" id="PTHR24260:SF136">
    <property type="entry name" value="GH08193P-RELATED"/>
    <property type="match status" value="1"/>
</dbReference>
<dbReference type="InterPro" id="IPR051333">
    <property type="entry name" value="CLIP_Serine_Protease"/>
</dbReference>
<organism evidence="3 4">
    <name type="scientific">Rhodoferax lacus</name>
    <dbReference type="NCBI Taxonomy" id="2184758"/>
    <lineage>
        <taxon>Bacteria</taxon>
        <taxon>Pseudomonadati</taxon>
        <taxon>Pseudomonadota</taxon>
        <taxon>Betaproteobacteria</taxon>
        <taxon>Burkholderiales</taxon>
        <taxon>Comamonadaceae</taxon>
        <taxon>Rhodoferax</taxon>
    </lineage>
</organism>
<evidence type="ECO:0000313" key="3">
    <source>
        <dbReference type="EMBL" id="RFO95813.1"/>
    </source>
</evidence>
<dbReference type="PANTHER" id="PTHR24260">
    <property type="match status" value="1"/>
</dbReference>
<evidence type="ECO:0000256" key="1">
    <source>
        <dbReference type="SAM" id="SignalP"/>
    </source>
</evidence>
<dbReference type="EMBL" id="QFZK01000012">
    <property type="protein sequence ID" value="RFO95813.1"/>
    <property type="molecule type" value="Genomic_DNA"/>
</dbReference>
<evidence type="ECO:0000313" key="4">
    <source>
        <dbReference type="Proteomes" id="UP000260665"/>
    </source>
</evidence>
<dbReference type="InterPro" id="IPR013424">
    <property type="entry name" value="Ice-binding_C"/>
</dbReference>
<dbReference type="Gene3D" id="2.40.10.10">
    <property type="entry name" value="Trypsin-like serine proteases"/>
    <property type="match status" value="1"/>
</dbReference>
<dbReference type="InterPro" id="IPR043504">
    <property type="entry name" value="Peptidase_S1_PA_chymotrypsin"/>
</dbReference>
<feature type="domain" description="Peptidase S1" evidence="2">
    <location>
        <begin position="30"/>
        <end position="272"/>
    </location>
</feature>
<dbReference type="Pfam" id="PF07589">
    <property type="entry name" value="PEP-CTERM"/>
    <property type="match status" value="1"/>
</dbReference>
<name>A0A3E1R986_9BURK</name>
<feature type="chain" id="PRO_5017709810" description="Peptidase S1 domain-containing protein" evidence="1">
    <location>
        <begin position="30"/>
        <end position="304"/>
    </location>
</feature>
<dbReference type="InterPro" id="IPR001314">
    <property type="entry name" value="Peptidase_S1A"/>
</dbReference>
<keyword evidence="1" id="KW-0732">Signal</keyword>
<dbReference type="InterPro" id="IPR009003">
    <property type="entry name" value="Peptidase_S1_PA"/>
</dbReference>
<dbReference type="SUPFAM" id="SSF50494">
    <property type="entry name" value="Trypsin-like serine proteases"/>
    <property type="match status" value="1"/>
</dbReference>
<dbReference type="InterPro" id="IPR001254">
    <property type="entry name" value="Trypsin_dom"/>
</dbReference>
<keyword evidence="4" id="KW-1185">Reference proteome</keyword>
<accession>A0A3E1R986</accession>
<sequence>MAISQAMLNKRLIPVVLAVLCLAPLSASALVGGAGVADNSVTSPWAGVGSLSVGGGLFTGTLIAPGYVLTAAHVVAGAAAGSVSFQLNAGSSYTVAASDIYINPSYTGNTAGNVAGDPTNHNDLAIIRLSGAVGSNIPFYNLYSGNLQGADLNFVSYAGSTTAKTTGENIADVLYTNAAGTNKTYIFDFDGPNQSTNVMGGGTLGANREASLVNGDSGSAAFVSVNGQWQLAGINTFEATFAGRSTTPGTYGTGGGGVVLAGYSPWINSVITAPVPEPESANLLLLGLAVLGGAVHRRKSARVS</sequence>
<dbReference type="SMART" id="SM00020">
    <property type="entry name" value="Tryp_SPc"/>
    <property type="match status" value="1"/>
</dbReference>
<reference evidence="3 4" key="1">
    <citation type="submission" date="2018-05" db="EMBL/GenBank/DDBJ databases">
        <title>Rhodoferax soyangensis sp.nov., isolated from an oligotrophic freshwater lake.</title>
        <authorList>
            <person name="Park M."/>
        </authorList>
    </citation>
    <scope>NUCLEOTIDE SEQUENCE [LARGE SCALE GENOMIC DNA]</scope>
    <source>
        <strain evidence="3 4">IMCC26218</strain>
    </source>
</reference>
<proteinExistence type="predicted"/>
<dbReference type="GO" id="GO:0004252">
    <property type="term" value="F:serine-type endopeptidase activity"/>
    <property type="evidence" value="ECO:0007669"/>
    <property type="project" value="InterPro"/>
</dbReference>
<gene>
    <name evidence="3" type="ORF">DIC66_16640</name>
</gene>
<dbReference type="PRINTS" id="PR00722">
    <property type="entry name" value="CHYMOTRYPSIN"/>
</dbReference>
<dbReference type="GO" id="GO:0006508">
    <property type="term" value="P:proteolysis"/>
    <property type="evidence" value="ECO:0007669"/>
    <property type="project" value="InterPro"/>
</dbReference>
<dbReference type="AlphaFoldDB" id="A0A3E1R986"/>
<feature type="signal peptide" evidence="1">
    <location>
        <begin position="1"/>
        <end position="29"/>
    </location>
</feature>
<protein>
    <recommendedName>
        <fullName evidence="2">Peptidase S1 domain-containing protein</fullName>
    </recommendedName>
</protein>
<evidence type="ECO:0000259" key="2">
    <source>
        <dbReference type="PROSITE" id="PS50240"/>
    </source>
</evidence>
<dbReference type="Pfam" id="PF00089">
    <property type="entry name" value="Trypsin"/>
    <property type="match status" value="1"/>
</dbReference>
<dbReference type="Proteomes" id="UP000260665">
    <property type="component" value="Unassembled WGS sequence"/>
</dbReference>
<dbReference type="PROSITE" id="PS50240">
    <property type="entry name" value="TRYPSIN_DOM"/>
    <property type="match status" value="1"/>
</dbReference>
<comment type="caution">
    <text evidence="3">The sequence shown here is derived from an EMBL/GenBank/DDBJ whole genome shotgun (WGS) entry which is preliminary data.</text>
</comment>